<dbReference type="Gramene" id="ERM94227">
    <property type="protein sequence ID" value="ERM94227"/>
    <property type="gene ID" value="AMTR_s00010p00209860"/>
</dbReference>
<dbReference type="GO" id="GO:0005886">
    <property type="term" value="C:plasma membrane"/>
    <property type="evidence" value="ECO:0000318"/>
    <property type="project" value="GO_Central"/>
</dbReference>
<dbReference type="CDD" id="cd07042">
    <property type="entry name" value="STAS_SulP_like_sulfate_transporter"/>
    <property type="match status" value="1"/>
</dbReference>
<dbReference type="Pfam" id="PF01740">
    <property type="entry name" value="STAS"/>
    <property type="match status" value="1"/>
</dbReference>
<feature type="transmembrane region" description="Helical" evidence="5">
    <location>
        <begin position="254"/>
        <end position="274"/>
    </location>
</feature>
<dbReference type="Gene3D" id="3.30.750.24">
    <property type="entry name" value="STAS domain"/>
    <property type="match status" value="1"/>
</dbReference>
<evidence type="ECO:0000256" key="2">
    <source>
        <dbReference type="ARBA" id="ARBA00022692"/>
    </source>
</evidence>
<feature type="transmembrane region" description="Helical" evidence="5">
    <location>
        <begin position="200"/>
        <end position="219"/>
    </location>
</feature>
<dbReference type="EMBL" id="KI397513">
    <property type="protein sequence ID" value="ERM94227.1"/>
    <property type="molecule type" value="Genomic_DNA"/>
</dbReference>
<feature type="transmembrane region" description="Helical" evidence="5">
    <location>
        <begin position="131"/>
        <end position="154"/>
    </location>
</feature>
<dbReference type="GO" id="GO:0008271">
    <property type="term" value="F:secondary active sulfate transmembrane transporter activity"/>
    <property type="evidence" value="ECO:0007669"/>
    <property type="project" value="InterPro"/>
</dbReference>
<dbReference type="InterPro" id="IPR018045">
    <property type="entry name" value="S04_transporter_CS"/>
</dbReference>
<comment type="subcellular location">
    <subcellularLocation>
        <location evidence="1">Membrane</location>
        <topology evidence="1">Multi-pass membrane protein</topology>
    </subcellularLocation>
</comment>
<feature type="transmembrane region" description="Helical" evidence="5">
    <location>
        <begin position="175"/>
        <end position="194"/>
    </location>
</feature>
<dbReference type="GO" id="GO:0055085">
    <property type="term" value="P:transmembrane transport"/>
    <property type="evidence" value="ECO:0000318"/>
    <property type="project" value="GO_Central"/>
</dbReference>
<feature type="domain" description="STAS" evidence="6">
    <location>
        <begin position="543"/>
        <end position="617"/>
    </location>
</feature>
<dbReference type="PANTHER" id="PTHR11814">
    <property type="entry name" value="SULFATE TRANSPORTER"/>
    <property type="match status" value="1"/>
</dbReference>
<dbReference type="InterPro" id="IPR036513">
    <property type="entry name" value="STAS_dom_sf"/>
</dbReference>
<feature type="transmembrane region" description="Helical" evidence="5">
    <location>
        <begin position="281"/>
        <end position="302"/>
    </location>
</feature>
<dbReference type="SUPFAM" id="SSF52091">
    <property type="entry name" value="SpoIIaa-like"/>
    <property type="match status" value="1"/>
</dbReference>
<evidence type="ECO:0000256" key="5">
    <source>
        <dbReference type="SAM" id="Phobius"/>
    </source>
</evidence>
<dbReference type="PROSITE" id="PS01130">
    <property type="entry name" value="SLC26A"/>
    <property type="match status" value="1"/>
</dbReference>
<keyword evidence="2 5" id="KW-0812">Transmembrane</keyword>
<evidence type="ECO:0000259" key="6">
    <source>
        <dbReference type="PROSITE" id="PS50801"/>
    </source>
</evidence>
<evidence type="ECO:0000256" key="3">
    <source>
        <dbReference type="ARBA" id="ARBA00022989"/>
    </source>
</evidence>
<dbReference type="HOGENOM" id="CLU_003182_13_2_1"/>
<feature type="transmembrane region" description="Helical" evidence="5">
    <location>
        <begin position="403"/>
        <end position="423"/>
    </location>
</feature>
<dbReference type="InterPro" id="IPR002645">
    <property type="entry name" value="STAS_dom"/>
</dbReference>
<sequence length="617" mass="67237">MGSSQAGEFSSKELDAIVNSPEKQAGRPDSVHRVLDYVEPPGLVAELKGSITGAIFGPSWGRLGPRWFVRGLRQLFPVLSWGREYDLGKFKCDLMAGLTLASLCIPQSIGYANLAGLDPQYGLYTSFVPPLIYAAMGSSREIAIGPVAIVSLLLSAMIRKTIDPLKDPIGYRKMVFTSTFFAGIFQAAFGLFRLGFLIDFLSHAAIVGFMGGAAIVIGLQQLKALLGIAHFTNKTDVISVMKAVWAYVDHAAWHPYNFLIGSFFLILMLAARYIGRKKKKLFWIPAIAPLVSVIISTLVVFLTRADKHGVNTVKHIKGGINPSSAKQLVFTGDHTGEAVKIGLISALVALTEAIAVGRSFASFKGYNLDGNKEMIAMGFMNTIGSFTSCYVATGSFSRTAVNFSAGCQTAVSNVVMSITVLLALQLLTHLLYFTPMAILASIILSSLPGLIDLKEAYSIWEVDKLDFLVCMGTFFGVLFASVEIGLIVAVSISLLKIVLHIGRPSISKLGRVPGTDIYCSIEQYSHVESVPGVLIARVDSALICFFNAGCIRDRILRMIHVEKEKMNDHMFQAVIMDMSKVMNSDTTGIRALEELHDKLNRMDIKEIKLQSLWAIIV</sequence>
<evidence type="ECO:0000256" key="4">
    <source>
        <dbReference type="ARBA" id="ARBA00023136"/>
    </source>
</evidence>
<evidence type="ECO:0000313" key="8">
    <source>
        <dbReference type="Proteomes" id="UP000017836"/>
    </source>
</evidence>
<protein>
    <recommendedName>
        <fullName evidence="6">STAS domain-containing protein</fullName>
    </recommendedName>
</protein>
<keyword evidence="3 5" id="KW-1133">Transmembrane helix</keyword>
<dbReference type="AlphaFoldDB" id="W1NEP5"/>
<accession>W1NEP5</accession>
<dbReference type="OMA" id="RLRLGCW"/>
<dbReference type="Pfam" id="PF00916">
    <property type="entry name" value="Sulfate_transp"/>
    <property type="match status" value="1"/>
</dbReference>
<dbReference type="InterPro" id="IPR011547">
    <property type="entry name" value="SLC26A/SulP_dom"/>
</dbReference>
<dbReference type="eggNOG" id="KOG0236">
    <property type="taxonomic scope" value="Eukaryota"/>
</dbReference>
<feature type="transmembrane region" description="Helical" evidence="5">
    <location>
        <begin position="471"/>
        <end position="499"/>
    </location>
</feature>
<dbReference type="InterPro" id="IPR001902">
    <property type="entry name" value="SLC26A/SulP_fam"/>
</dbReference>
<reference evidence="8" key="1">
    <citation type="journal article" date="2013" name="Science">
        <title>The Amborella genome and the evolution of flowering plants.</title>
        <authorList>
            <consortium name="Amborella Genome Project"/>
        </authorList>
    </citation>
    <scope>NUCLEOTIDE SEQUENCE [LARGE SCALE GENOMIC DNA]</scope>
</reference>
<gene>
    <name evidence="7" type="ORF">AMTR_s00010p00209860</name>
</gene>
<dbReference type="Proteomes" id="UP000017836">
    <property type="component" value="Unassembled WGS sequence"/>
</dbReference>
<organism evidence="7 8">
    <name type="scientific">Amborella trichopoda</name>
    <dbReference type="NCBI Taxonomy" id="13333"/>
    <lineage>
        <taxon>Eukaryota</taxon>
        <taxon>Viridiplantae</taxon>
        <taxon>Streptophyta</taxon>
        <taxon>Embryophyta</taxon>
        <taxon>Tracheophyta</taxon>
        <taxon>Spermatophyta</taxon>
        <taxon>Magnoliopsida</taxon>
        <taxon>Amborellales</taxon>
        <taxon>Amborellaceae</taxon>
        <taxon>Amborella</taxon>
    </lineage>
</organism>
<keyword evidence="8" id="KW-1185">Reference proteome</keyword>
<name>W1NEP5_AMBTC</name>
<dbReference type="GO" id="GO:0022857">
    <property type="term" value="F:transmembrane transporter activity"/>
    <property type="evidence" value="ECO:0000318"/>
    <property type="project" value="GO_Central"/>
</dbReference>
<proteinExistence type="predicted"/>
<feature type="transmembrane region" description="Helical" evidence="5">
    <location>
        <begin position="375"/>
        <end position="397"/>
    </location>
</feature>
<dbReference type="PROSITE" id="PS50801">
    <property type="entry name" value="STAS"/>
    <property type="match status" value="1"/>
</dbReference>
<evidence type="ECO:0000313" key="7">
    <source>
        <dbReference type="EMBL" id="ERM94227.1"/>
    </source>
</evidence>
<evidence type="ECO:0000256" key="1">
    <source>
        <dbReference type="ARBA" id="ARBA00004141"/>
    </source>
</evidence>
<dbReference type="STRING" id="13333.W1NEP5"/>
<dbReference type="NCBIfam" id="TIGR00815">
    <property type="entry name" value="sulP"/>
    <property type="match status" value="1"/>
</dbReference>
<keyword evidence="4 5" id="KW-0472">Membrane</keyword>